<evidence type="ECO:0000259" key="8">
    <source>
        <dbReference type="Pfam" id="PF02687"/>
    </source>
</evidence>
<name>A0A381Y0N0_9ZZZZ</name>
<evidence type="ECO:0000256" key="3">
    <source>
        <dbReference type="ARBA" id="ARBA00022692"/>
    </source>
</evidence>
<dbReference type="InterPro" id="IPR050250">
    <property type="entry name" value="Macrolide_Exporter_MacB"/>
</dbReference>
<feature type="transmembrane region" description="Helical" evidence="7">
    <location>
        <begin position="32"/>
        <end position="53"/>
    </location>
</feature>
<evidence type="ECO:0000256" key="4">
    <source>
        <dbReference type="ARBA" id="ARBA00022989"/>
    </source>
</evidence>
<protein>
    <recommendedName>
        <fullName evidence="8">ABC3 transporter permease C-terminal domain-containing protein</fullName>
    </recommendedName>
</protein>
<dbReference type="EMBL" id="UINC01016898">
    <property type="protein sequence ID" value="SVA70007.1"/>
    <property type="molecule type" value="Genomic_DNA"/>
</dbReference>
<feature type="domain" description="ABC3 transporter permease C-terminal" evidence="8">
    <location>
        <begin position="93"/>
        <end position="210"/>
    </location>
</feature>
<gene>
    <name evidence="9" type="ORF">METZ01_LOCUS122861</name>
</gene>
<dbReference type="Pfam" id="PF02687">
    <property type="entry name" value="FtsX"/>
    <property type="match status" value="1"/>
</dbReference>
<keyword evidence="3 7" id="KW-0812">Transmembrane</keyword>
<sequence>MAEQHQRAVRQQIELPFAESVRISFQSLMIRFYRSIITTAGITLGIAFLVSVWTTAEVDSEIKKGSGQGQEIILGDEEEKEGKVTTKQLWLVSMSLIVCVVGIANAMLMSVTERFREIGTMKCLGALDGFVVRLFLLESAFQGFVGALIGALIGVAVSILMGLRSHGWNLVWDFPLLRILTICFICCLIGTFLAVIGAAFPSWRAAKLPPAEAMRVEV</sequence>
<feature type="transmembrane region" description="Helical" evidence="7">
    <location>
        <begin position="175"/>
        <end position="200"/>
    </location>
</feature>
<dbReference type="PANTHER" id="PTHR30572">
    <property type="entry name" value="MEMBRANE COMPONENT OF TRANSPORTER-RELATED"/>
    <property type="match status" value="1"/>
</dbReference>
<feature type="transmembrane region" description="Helical" evidence="7">
    <location>
        <begin position="89"/>
        <end position="108"/>
    </location>
</feature>
<evidence type="ECO:0000256" key="7">
    <source>
        <dbReference type="SAM" id="Phobius"/>
    </source>
</evidence>
<keyword evidence="4 7" id="KW-1133">Transmembrane helix</keyword>
<dbReference type="GO" id="GO:0005886">
    <property type="term" value="C:plasma membrane"/>
    <property type="evidence" value="ECO:0007669"/>
    <property type="project" value="UniProtKB-SubCell"/>
</dbReference>
<proteinExistence type="inferred from homology"/>
<comment type="subcellular location">
    <subcellularLocation>
        <location evidence="1">Cell membrane</location>
        <topology evidence="1">Multi-pass membrane protein</topology>
    </subcellularLocation>
</comment>
<evidence type="ECO:0000256" key="6">
    <source>
        <dbReference type="ARBA" id="ARBA00038076"/>
    </source>
</evidence>
<dbReference type="GO" id="GO:0022857">
    <property type="term" value="F:transmembrane transporter activity"/>
    <property type="evidence" value="ECO:0007669"/>
    <property type="project" value="TreeGrafter"/>
</dbReference>
<feature type="transmembrane region" description="Helical" evidence="7">
    <location>
        <begin position="143"/>
        <end position="163"/>
    </location>
</feature>
<organism evidence="9">
    <name type="scientific">marine metagenome</name>
    <dbReference type="NCBI Taxonomy" id="408172"/>
    <lineage>
        <taxon>unclassified sequences</taxon>
        <taxon>metagenomes</taxon>
        <taxon>ecological metagenomes</taxon>
    </lineage>
</organism>
<dbReference type="AlphaFoldDB" id="A0A381Y0N0"/>
<reference evidence="9" key="1">
    <citation type="submission" date="2018-05" db="EMBL/GenBank/DDBJ databases">
        <authorList>
            <person name="Lanie J.A."/>
            <person name="Ng W.-L."/>
            <person name="Kazmierczak K.M."/>
            <person name="Andrzejewski T.M."/>
            <person name="Davidsen T.M."/>
            <person name="Wayne K.J."/>
            <person name="Tettelin H."/>
            <person name="Glass J.I."/>
            <person name="Rusch D."/>
            <person name="Podicherti R."/>
            <person name="Tsui H.-C.T."/>
            <person name="Winkler M.E."/>
        </authorList>
    </citation>
    <scope>NUCLEOTIDE SEQUENCE</scope>
</reference>
<dbReference type="InterPro" id="IPR003838">
    <property type="entry name" value="ABC3_permease_C"/>
</dbReference>
<evidence type="ECO:0000256" key="2">
    <source>
        <dbReference type="ARBA" id="ARBA00022475"/>
    </source>
</evidence>
<evidence type="ECO:0000313" key="9">
    <source>
        <dbReference type="EMBL" id="SVA70007.1"/>
    </source>
</evidence>
<comment type="similarity">
    <text evidence="6">Belongs to the ABC-4 integral membrane protein family.</text>
</comment>
<keyword evidence="5 7" id="KW-0472">Membrane</keyword>
<evidence type="ECO:0000256" key="1">
    <source>
        <dbReference type="ARBA" id="ARBA00004651"/>
    </source>
</evidence>
<evidence type="ECO:0000256" key="5">
    <source>
        <dbReference type="ARBA" id="ARBA00023136"/>
    </source>
</evidence>
<accession>A0A381Y0N0</accession>
<dbReference type="PANTHER" id="PTHR30572:SF4">
    <property type="entry name" value="ABC TRANSPORTER PERMEASE YTRF"/>
    <property type="match status" value="1"/>
</dbReference>
<keyword evidence="2" id="KW-1003">Cell membrane</keyword>